<feature type="region of interest" description="Disordered" evidence="1">
    <location>
        <begin position="184"/>
        <end position="222"/>
    </location>
</feature>
<evidence type="ECO:0000313" key="4">
    <source>
        <dbReference type="Proteomes" id="UP001449657"/>
    </source>
</evidence>
<evidence type="ECO:0000256" key="1">
    <source>
        <dbReference type="SAM" id="MobiDB-lite"/>
    </source>
</evidence>
<dbReference type="RefSeq" id="WP_341839419.1">
    <property type="nucleotide sequence ID" value="NZ_CP149792.1"/>
</dbReference>
<evidence type="ECO:0000313" key="2">
    <source>
        <dbReference type="EMBL" id="WZN44640.1"/>
    </source>
</evidence>
<dbReference type="EMBL" id="CP150096">
    <property type="protein sequence ID" value="WZN44650.1"/>
    <property type="molecule type" value="Genomic_DNA"/>
</dbReference>
<dbReference type="Proteomes" id="UP001449657">
    <property type="component" value="Chromosome"/>
</dbReference>
<gene>
    <name evidence="2" type="ORF">WJU22_17225</name>
    <name evidence="3" type="ORF">WJU22_17275</name>
</gene>
<protein>
    <submittedName>
        <fullName evidence="3">RHS repeat-associated core domain-containing protein</fullName>
    </submittedName>
</protein>
<name>A0ABZ2YY93_9BACT</name>
<organism evidence="3 4">
    <name type="scientific">Chitinophaga caseinilytica</name>
    <dbReference type="NCBI Taxonomy" id="2267521"/>
    <lineage>
        <taxon>Bacteria</taxon>
        <taxon>Pseudomonadati</taxon>
        <taxon>Bacteroidota</taxon>
        <taxon>Chitinophagia</taxon>
        <taxon>Chitinophagales</taxon>
        <taxon>Chitinophagaceae</taxon>
        <taxon>Chitinophaga</taxon>
    </lineage>
</organism>
<dbReference type="NCBIfam" id="TIGR03696">
    <property type="entry name" value="Rhs_assc_core"/>
    <property type="match status" value="1"/>
</dbReference>
<evidence type="ECO:0000313" key="3">
    <source>
        <dbReference type="EMBL" id="WZN44650.1"/>
    </source>
</evidence>
<reference evidence="3 4" key="1">
    <citation type="submission" date="2024-03" db="EMBL/GenBank/DDBJ databases">
        <title>Chitinophaga caseinilytica sp. nov., a casein hydrolysing bacterium isolated from forest soil.</title>
        <authorList>
            <person name="Lee D.S."/>
            <person name="Han D.M."/>
            <person name="Baek J.H."/>
            <person name="Choi D.G."/>
            <person name="Jeon J.H."/>
            <person name="Jeon C.O."/>
        </authorList>
    </citation>
    <scope>NUCLEOTIDE SEQUENCE [LARGE SCALE GENOMIC DNA]</scope>
    <source>
        <strain evidence="3 4">KACC 19118</strain>
    </source>
</reference>
<proteinExistence type="predicted"/>
<keyword evidence="4" id="KW-1185">Reference proteome</keyword>
<dbReference type="Gene3D" id="2.180.10.10">
    <property type="entry name" value="RHS repeat-associated core"/>
    <property type="match status" value="1"/>
</dbReference>
<accession>A0ABZ2YY93</accession>
<sequence>MQVDFGARVHDPRVGRFLSRDPLAKKYPGQSDYAYAANNPVRFIDVYGMGPDDPPPFLQKLAIYSQFYIRLMTPRPKEWGENLRANGRILGDASGAVAASTFGILQGMSPFPRKSAEEVGLYGYEGWYNGGVTVGESAGPATSLLTGGNSGLSPKLATASGSAQIAVTNSAAVAATTTAIAYSTATSNSQPEEQAGSGASERSGTNGGSSNEGANGGGGPYVWRGLSREDVVSVAQGRGISARSPNATNSPISHVAGKKETQWISTSLDESTAKGKYGENGYVKIDLSKVESVIEWINNGFNPPRGRPHNYAKKDQEVLIQKHIPQEAIVK</sequence>
<dbReference type="EMBL" id="CP150096">
    <property type="protein sequence ID" value="WZN44640.1"/>
    <property type="molecule type" value="Genomic_DNA"/>
</dbReference>
<dbReference type="InterPro" id="IPR022385">
    <property type="entry name" value="Rhs_assc_core"/>
</dbReference>